<accession>A0ABN7RM53</accession>
<gene>
    <name evidence="2" type="ORF">OKIOD_LOCUS1330</name>
</gene>
<evidence type="ECO:0000256" key="1">
    <source>
        <dbReference type="SAM" id="Phobius"/>
    </source>
</evidence>
<dbReference type="PROSITE" id="PS50092">
    <property type="entry name" value="TSP1"/>
    <property type="match status" value="1"/>
</dbReference>
<keyword evidence="1" id="KW-0472">Membrane</keyword>
<keyword evidence="1" id="KW-1133">Transmembrane helix</keyword>
<sequence>MLIFSLITVTYSSSFCYIQHKQDWIILQESCFESWNGINVTEEKKALIGMKDGFIIGQVKEGPYPKDTESPCDFHSENEASGSPGEYVIFCEENSKKQNCDELKTELESCNARKFVCKEVDNSEQSEFNCPRWTEWNQWSDCIAQHPCSPNRTRYERKQLRECTHNDDCMIDCIGSNEKTEDCLYDACPDWSEWASWSDCIQIPSSFADTDLSENCPPKFRLREKRRCPESEQFCSLIEEEPCACHLESEREGERLEMNGNQGGVPREKKKIEGLSSASMVALSCVVVLTLVVMVLIVVLIKYRRNQEDS</sequence>
<organism evidence="2 3">
    <name type="scientific">Oikopleura dioica</name>
    <name type="common">Tunicate</name>
    <dbReference type="NCBI Taxonomy" id="34765"/>
    <lineage>
        <taxon>Eukaryota</taxon>
        <taxon>Metazoa</taxon>
        <taxon>Chordata</taxon>
        <taxon>Tunicata</taxon>
        <taxon>Appendicularia</taxon>
        <taxon>Copelata</taxon>
        <taxon>Oikopleuridae</taxon>
        <taxon>Oikopleura</taxon>
    </lineage>
</organism>
<keyword evidence="3" id="KW-1185">Reference proteome</keyword>
<evidence type="ECO:0000313" key="3">
    <source>
        <dbReference type="Proteomes" id="UP001158576"/>
    </source>
</evidence>
<reference evidence="2 3" key="1">
    <citation type="submission" date="2021-04" db="EMBL/GenBank/DDBJ databases">
        <authorList>
            <person name="Bliznina A."/>
        </authorList>
    </citation>
    <scope>NUCLEOTIDE SEQUENCE [LARGE SCALE GENOMIC DNA]</scope>
</reference>
<dbReference type="InterPro" id="IPR000884">
    <property type="entry name" value="TSP1_rpt"/>
</dbReference>
<name>A0ABN7RM53_OIKDI</name>
<feature type="transmembrane region" description="Helical" evidence="1">
    <location>
        <begin position="280"/>
        <end position="301"/>
    </location>
</feature>
<evidence type="ECO:0000313" key="2">
    <source>
        <dbReference type="EMBL" id="CAG5081040.1"/>
    </source>
</evidence>
<proteinExistence type="predicted"/>
<protein>
    <submittedName>
        <fullName evidence="2">Oidioi.mRNA.OKI2018_I69.PAR.g9772.t1.cds</fullName>
    </submittedName>
</protein>
<dbReference type="Proteomes" id="UP001158576">
    <property type="component" value="Chromosome PAR"/>
</dbReference>
<keyword evidence="1" id="KW-0812">Transmembrane</keyword>
<dbReference type="EMBL" id="OU015568">
    <property type="protein sequence ID" value="CAG5081040.1"/>
    <property type="molecule type" value="Genomic_DNA"/>
</dbReference>